<protein>
    <recommendedName>
        <fullName evidence="3">DUF2281 domain-containing protein</fullName>
    </recommendedName>
</protein>
<sequence length="50" mass="5896">MTTEQLLDKWQALDPDEQEKVLAFIDALYHQKQTRKPASSLGKKLRKIRQ</sequence>
<dbReference type="Proteomes" id="UP001576780">
    <property type="component" value="Unassembled WGS sequence"/>
</dbReference>
<evidence type="ECO:0000313" key="1">
    <source>
        <dbReference type="EMBL" id="MFB2835861.1"/>
    </source>
</evidence>
<name>A0ABV4WM88_9CYAN</name>
<comment type="caution">
    <text evidence="1">The sequence shown here is derived from an EMBL/GenBank/DDBJ whole genome shotgun (WGS) entry which is preliminary data.</text>
</comment>
<evidence type="ECO:0000313" key="2">
    <source>
        <dbReference type="Proteomes" id="UP001576780"/>
    </source>
</evidence>
<gene>
    <name evidence="1" type="ORF">ACE1CA_15130</name>
</gene>
<proteinExistence type="predicted"/>
<accession>A0ABV4WM88</accession>
<evidence type="ECO:0008006" key="3">
    <source>
        <dbReference type="Google" id="ProtNLM"/>
    </source>
</evidence>
<organism evidence="1 2">
    <name type="scientific">Floridaenema evergladense BLCC-F167</name>
    <dbReference type="NCBI Taxonomy" id="3153639"/>
    <lineage>
        <taxon>Bacteria</taxon>
        <taxon>Bacillati</taxon>
        <taxon>Cyanobacteriota</taxon>
        <taxon>Cyanophyceae</taxon>
        <taxon>Oscillatoriophycideae</taxon>
        <taxon>Aerosakkonematales</taxon>
        <taxon>Aerosakkonemataceae</taxon>
        <taxon>Floridanema</taxon>
        <taxon>Floridanema evergladense</taxon>
    </lineage>
</organism>
<dbReference type="EMBL" id="JBHFNT010000126">
    <property type="protein sequence ID" value="MFB2835861.1"/>
    <property type="molecule type" value="Genomic_DNA"/>
</dbReference>
<keyword evidence="2" id="KW-1185">Reference proteome</keyword>
<dbReference type="RefSeq" id="WP_413278265.1">
    <property type="nucleotide sequence ID" value="NZ_JBHFNT010000126.1"/>
</dbReference>
<reference evidence="1 2" key="1">
    <citation type="submission" date="2024-09" db="EMBL/GenBank/DDBJ databases">
        <title>Floridaenema gen nov. (Aerosakkonemataceae, Aerosakkonematales ord. nov., Cyanobacteria) from benthic tropical and subtropical fresh waters, with the description of four new species.</title>
        <authorList>
            <person name="Moretto J.A."/>
            <person name="Berthold D.E."/>
            <person name="Lefler F.W."/>
            <person name="Huang I.-S."/>
            <person name="Laughinghouse H. IV."/>
        </authorList>
    </citation>
    <scope>NUCLEOTIDE SEQUENCE [LARGE SCALE GENOMIC DNA]</scope>
    <source>
        <strain evidence="1 2">BLCC-F167</strain>
    </source>
</reference>